<dbReference type="Proteomes" id="UP000693970">
    <property type="component" value="Unassembled WGS sequence"/>
</dbReference>
<dbReference type="EMBL" id="JAGRRH010000018">
    <property type="protein sequence ID" value="KAG7350443.1"/>
    <property type="molecule type" value="Genomic_DNA"/>
</dbReference>
<sequence length="315" mass="35208">MNTGVSSGDAEDADEADCPILTAAKSRLAGAYAMEALPQTRDDPLWQEIKNEYGLLLQELGALKNYACPVVAQPSPRGILRRIEDATLYRISDQRIRARFMISNTANMHRYYFSADVLVDPGANTELKLPARKVLQLKLLPVGRPVRTRGSTNDTTYMMHFSPVLVTATFDRDGTAETIEAYLDVKCDKNEYDRLLQTQQEEMTAGTDVGQVLMTPEQQPINSHATTGSSAKSEGITVIQLSPTHHRPQNAPLQQAVIGIDGLRKMHLHLNCDQLQLEIEEDECVEEDEEDRWLQGFSPPLEKSDRRVVGTRTLE</sequence>
<comment type="caution">
    <text evidence="2">The sequence shown here is derived from an EMBL/GenBank/DDBJ whole genome shotgun (WGS) entry which is preliminary data.</text>
</comment>
<organism evidence="2 3">
    <name type="scientific">Nitzschia inconspicua</name>
    <dbReference type="NCBI Taxonomy" id="303405"/>
    <lineage>
        <taxon>Eukaryota</taxon>
        <taxon>Sar</taxon>
        <taxon>Stramenopiles</taxon>
        <taxon>Ochrophyta</taxon>
        <taxon>Bacillariophyta</taxon>
        <taxon>Bacillariophyceae</taxon>
        <taxon>Bacillariophycidae</taxon>
        <taxon>Bacillariales</taxon>
        <taxon>Bacillariaceae</taxon>
        <taxon>Nitzschia</taxon>
    </lineage>
</organism>
<accession>A0A9K3PKD0</accession>
<protein>
    <submittedName>
        <fullName evidence="2">Uncharacterized protein</fullName>
    </submittedName>
</protein>
<keyword evidence="3" id="KW-1185">Reference proteome</keyword>
<name>A0A9K3PKD0_9STRA</name>
<gene>
    <name evidence="2" type="ORF">IV203_009803</name>
</gene>
<feature type="compositionally biased region" description="Basic and acidic residues" evidence="1">
    <location>
        <begin position="302"/>
        <end position="315"/>
    </location>
</feature>
<feature type="region of interest" description="Disordered" evidence="1">
    <location>
        <begin position="290"/>
        <end position="315"/>
    </location>
</feature>
<reference evidence="2" key="1">
    <citation type="journal article" date="2021" name="Sci. Rep.">
        <title>Diploid genomic architecture of Nitzschia inconspicua, an elite biomass production diatom.</title>
        <authorList>
            <person name="Oliver A."/>
            <person name="Podell S."/>
            <person name="Pinowska A."/>
            <person name="Traller J.C."/>
            <person name="Smith S.R."/>
            <person name="McClure R."/>
            <person name="Beliaev A."/>
            <person name="Bohutskyi P."/>
            <person name="Hill E.A."/>
            <person name="Rabines A."/>
            <person name="Zheng H."/>
            <person name="Allen L.Z."/>
            <person name="Kuo A."/>
            <person name="Grigoriev I.V."/>
            <person name="Allen A.E."/>
            <person name="Hazlebeck D."/>
            <person name="Allen E.E."/>
        </authorList>
    </citation>
    <scope>NUCLEOTIDE SEQUENCE</scope>
    <source>
        <strain evidence="2">Hildebrandi</strain>
    </source>
</reference>
<proteinExistence type="predicted"/>
<evidence type="ECO:0000313" key="3">
    <source>
        <dbReference type="Proteomes" id="UP000693970"/>
    </source>
</evidence>
<evidence type="ECO:0000313" key="2">
    <source>
        <dbReference type="EMBL" id="KAG7350443.1"/>
    </source>
</evidence>
<reference evidence="2" key="2">
    <citation type="submission" date="2021-04" db="EMBL/GenBank/DDBJ databases">
        <authorList>
            <person name="Podell S."/>
        </authorList>
    </citation>
    <scope>NUCLEOTIDE SEQUENCE</scope>
    <source>
        <strain evidence="2">Hildebrandi</strain>
    </source>
</reference>
<evidence type="ECO:0000256" key="1">
    <source>
        <dbReference type="SAM" id="MobiDB-lite"/>
    </source>
</evidence>
<dbReference type="AlphaFoldDB" id="A0A9K3PKD0"/>